<keyword evidence="3 6" id="KW-0812">Transmembrane</keyword>
<evidence type="ECO:0000313" key="7">
    <source>
        <dbReference type="EMBL" id="QEX16798.1"/>
    </source>
</evidence>
<organism evidence="7 8">
    <name type="scientific">Hypericibacter terrae</name>
    <dbReference type="NCBI Taxonomy" id="2602015"/>
    <lineage>
        <taxon>Bacteria</taxon>
        <taxon>Pseudomonadati</taxon>
        <taxon>Pseudomonadota</taxon>
        <taxon>Alphaproteobacteria</taxon>
        <taxon>Rhodospirillales</taxon>
        <taxon>Dongiaceae</taxon>
        <taxon>Hypericibacter</taxon>
    </lineage>
</organism>
<dbReference type="PANTHER" id="PTHR39087:SF2">
    <property type="entry name" value="UPF0104 MEMBRANE PROTEIN MJ1595"/>
    <property type="match status" value="1"/>
</dbReference>
<keyword evidence="8" id="KW-1185">Reference proteome</keyword>
<dbReference type="NCBIfam" id="TIGR00374">
    <property type="entry name" value="flippase-like domain"/>
    <property type="match status" value="1"/>
</dbReference>
<name>A0A5J6MH15_9PROT</name>
<feature type="transmembrane region" description="Helical" evidence="6">
    <location>
        <begin position="233"/>
        <end position="255"/>
    </location>
</feature>
<feature type="transmembrane region" description="Helical" evidence="6">
    <location>
        <begin position="36"/>
        <end position="58"/>
    </location>
</feature>
<dbReference type="InterPro" id="IPR022791">
    <property type="entry name" value="L-PG_synthase/AglD"/>
</dbReference>
<accession>A0A5J6MH15</accession>
<proteinExistence type="predicted"/>
<dbReference type="Proteomes" id="UP000326202">
    <property type="component" value="Chromosome"/>
</dbReference>
<dbReference type="EMBL" id="CP042906">
    <property type="protein sequence ID" value="QEX16798.1"/>
    <property type="molecule type" value="Genomic_DNA"/>
</dbReference>
<evidence type="ECO:0000256" key="5">
    <source>
        <dbReference type="ARBA" id="ARBA00023136"/>
    </source>
</evidence>
<dbReference type="KEGG" id="htq:FRZ44_20930"/>
<evidence type="ECO:0000256" key="4">
    <source>
        <dbReference type="ARBA" id="ARBA00022989"/>
    </source>
</evidence>
<evidence type="ECO:0000313" key="8">
    <source>
        <dbReference type="Proteomes" id="UP000326202"/>
    </source>
</evidence>
<keyword evidence="5 6" id="KW-0472">Membrane</keyword>
<evidence type="ECO:0000256" key="1">
    <source>
        <dbReference type="ARBA" id="ARBA00004651"/>
    </source>
</evidence>
<keyword evidence="2" id="KW-1003">Cell membrane</keyword>
<keyword evidence="4 6" id="KW-1133">Transmembrane helix</keyword>
<feature type="transmembrane region" description="Helical" evidence="6">
    <location>
        <begin position="206"/>
        <end position="226"/>
    </location>
</feature>
<dbReference type="PANTHER" id="PTHR39087">
    <property type="entry name" value="UPF0104 MEMBRANE PROTEIN MJ1595"/>
    <property type="match status" value="1"/>
</dbReference>
<comment type="subcellular location">
    <subcellularLocation>
        <location evidence="1">Cell membrane</location>
        <topology evidence="1">Multi-pass membrane protein</topology>
    </subcellularLocation>
</comment>
<gene>
    <name evidence="7" type="ORF">FRZ44_20930</name>
</gene>
<dbReference type="GO" id="GO:0005886">
    <property type="term" value="C:plasma membrane"/>
    <property type="evidence" value="ECO:0007669"/>
    <property type="project" value="UniProtKB-SubCell"/>
</dbReference>
<feature type="transmembrane region" description="Helical" evidence="6">
    <location>
        <begin position="261"/>
        <end position="283"/>
    </location>
</feature>
<protein>
    <submittedName>
        <fullName evidence="7">Membrane protein</fullName>
    </submittedName>
</protein>
<evidence type="ECO:0000256" key="2">
    <source>
        <dbReference type="ARBA" id="ARBA00022475"/>
    </source>
</evidence>
<dbReference type="AlphaFoldDB" id="A0A5J6MH15"/>
<feature type="transmembrane region" description="Helical" evidence="6">
    <location>
        <begin position="108"/>
        <end position="133"/>
    </location>
</feature>
<evidence type="ECO:0000256" key="3">
    <source>
        <dbReference type="ARBA" id="ARBA00022692"/>
    </source>
</evidence>
<feature type="transmembrane region" description="Helical" evidence="6">
    <location>
        <begin position="140"/>
        <end position="162"/>
    </location>
</feature>
<sequence>MLGLAAVILVVFHLGDLQHFVALAQGAEPVWLLLAVGLQLLTYVCAAGVWYCALARIGQRRPMTSLMQLGIAKLFTDQILPSGGISGTLMVVQGLARRRVPSDLAMGAMLVGLVSFYAAYGVAALGALGALWLHDQINRVVIAIGAVFALFVVGLPVAVLRLRRLNDGPWLRRLQRIPGVARLLKSIAAAPSNLLRSPRLMAETTLLQLGVFLLDGLTLDVMLLALGQPNSLLSAFAAFMIANVVTTLGPIPLGLGTFEAASVATLVLGGISVEAALAATLLLRGFTFWLPMLPGLWLARQELGGRPISEVDAPPDHA</sequence>
<reference evidence="7 8" key="1">
    <citation type="submission" date="2019-08" db="EMBL/GenBank/DDBJ databases">
        <title>Hyperibacter terrae gen. nov., sp. nov. and Hyperibacter viscosus sp. nov., two new members in the family Rhodospirillaceae isolated from the rhizosphere of Hypericum perforatum.</title>
        <authorList>
            <person name="Noviana Z."/>
        </authorList>
    </citation>
    <scope>NUCLEOTIDE SEQUENCE [LARGE SCALE GENOMIC DNA]</scope>
    <source>
        <strain evidence="7 8">R5913</strain>
    </source>
</reference>
<feature type="transmembrane region" description="Helical" evidence="6">
    <location>
        <begin position="79"/>
        <end position="96"/>
    </location>
</feature>
<evidence type="ECO:0000256" key="6">
    <source>
        <dbReference type="SAM" id="Phobius"/>
    </source>
</evidence>
<dbReference type="Pfam" id="PF03706">
    <property type="entry name" value="LPG_synthase_TM"/>
    <property type="match status" value="1"/>
</dbReference>